<keyword evidence="3" id="KW-1185">Reference proteome</keyword>
<dbReference type="InterPro" id="IPR046175">
    <property type="entry name" value="DUF6177"/>
</dbReference>
<reference evidence="2" key="2">
    <citation type="submission" date="2020-09" db="EMBL/GenBank/DDBJ databases">
        <authorList>
            <person name="Sun Q."/>
            <person name="Zhou Y."/>
        </authorList>
    </citation>
    <scope>NUCLEOTIDE SEQUENCE</scope>
    <source>
        <strain evidence="2">CGMCC 4.7306</strain>
    </source>
</reference>
<name>A0A917SEA1_9ACTN</name>
<dbReference type="AlphaFoldDB" id="A0A917SEA1"/>
<protein>
    <submittedName>
        <fullName evidence="2">Uncharacterized protein</fullName>
    </submittedName>
</protein>
<evidence type="ECO:0000313" key="2">
    <source>
        <dbReference type="EMBL" id="GGL72120.1"/>
    </source>
</evidence>
<evidence type="ECO:0000256" key="1">
    <source>
        <dbReference type="SAM" id="MobiDB-lite"/>
    </source>
</evidence>
<gene>
    <name evidence="2" type="ORF">GCM10011575_33130</name>
</gene>
<organism evidence="2 3">
    <name type="scientific">Microlunatus endophyticus</name>
    <dbReference type="NCBI Taxonomy" id="1716077"/>
    <lineage>
        <taxon>Bacteria</taxon>
        <taxon>Bacillati</taxon>
        <taxon>Actinomycetota</taxon>
        <taxon>Actinomycetes</taxon>
        <taxon>Propionibacteriales</taxon>
        <taxon>Propionibacteriaceae</taxon>
        <taxon>Microlunatus</taxon>
    </lineage>
</organism>
<dbReference type="Pfam" id="PF19674">
    <property type="entry name" value="DUF6177"/>
    <property type="match status" value="1"/>
</dbReference>
<dbReference type="Proteomes" id="UP000613840">
    <property type="component" value="Unassembled WGS sequence"/>
</dbReference>
<feature type="region of interest" description="Disordered" evidence="1">
    <location>
        <begin position="368"/>
        <end position="397"/>
    </location>
</feature>
<feature type="region of interest" description="Disordered" evidence="1">
    <location>
        <begin position="1"/>
        <end position="32"/>
    </location>
</feature>
<sequence>MADPFGPQFAPQPAPEPDPGAPHPLADRVGQADDGTRWVATETRSRIVHLSAARANLLALAARDERRPVLISDELSSLTPAFARIWRDSGGTWVVRQADGALRNGFDGRRLSRLEESWTQPRPQSVDDYSIGYLRIPEGADILQVTTLVGLRHPARERTLLGEPLDVLAKRMDSTAGLAWGTHEPVGEPWDRRRATDVIRAEMPRLTTVVAAGPGLSATIGAQRTEFGVEEIDHLVTGIGAPDEATFAAVRSRLADVFRRVAETGMPLVGLQLVHPGRRDLAVPPYLLPPPLPLALFVGAPAVRSFGLDVALMRERHGAEVVGRPRLPALLFELGPVGLEAWQRLDRILAAFNPTLLEEALGMAAGSLSRIRSEAPSEPDPDAPHPDTPDQEGGPDA</sequence>
<feature type="compositionally biased region" description="Pro residues" evidence="1">
    <location>
        <begin position="10"/>
        <end position="22"/>
    </location>
</feature>
<evidence type="ECO:0000313" key="3">
    <source>
        <dbReference type="Proteomes" id="UP000613840"/>
    </source>
</evidence>
<proteinExistence type="predicted"/>
<dbReference type="RefSeq" id="WP_188896469.1">
    <property type="nucleotide sequence ID" value="NZ_BMMZ01000008.1"/>
</dbReference>
<dbReference type="EMBL" id="BMMZ01000008">
    <property type="protein sequence ID" value="GGL72120.1"/>
    <property type="molecule type" value="Genomic_DNA"/>
</dbReference>
<accession>A0A917SEA1</accession>
<reference evidence="2" key="1">
    <citation type="journal article" date="2014" name="Int. J. Syst. Evol. Microbiol.">
        <title>Complete genome sequence of Corynebacterium casei LMG S-19264T (=DSM 44701T), isolated from a smear-ripened cheese.</title>
        <authorList>
            <consortium name="US DOE Joint Genome Institute (JGI-PGF)"/>
            <person name="Walter F."/>
            <person name="Albersmeier A."/>
            <person name="Kalinowski J."/>
            <person name="Ruckert C."/>
        </authorList>
    </citation>
    <scope>NUCLEOTIDE SEQUENCE</scope>
    <source>
        <strain evidence="2">CGMCC 4.7306</strain>
    </source>
</reference>
<comment type="caution">
    <text evidence="2">The sequence shown here is derived from an EMBL/GenBank/DDBJ whole genome shotgun (WGS) entry which is preliminary data.</text>
</comment>